<organism evidence="7 8">
    <name type="scientific">Gomphillus americanus</name>
    <dbReference type="NCBI Taxonomy" id="1940652"/>
    <lineage>
        <taxon>Eukaryota</taxon>
        <taxon>Fungi</taxon>
        <taxon>Dikarya</taxon>
        <taxon>Ascomycota</taxon>
        <taxon>Pezizomycotina</taxon>
        <taxon>Lecanoromycetes</taxon>
        <taxon>OSLEUM clade</taxon>
        <taxon>Ostropomycetidae</taxon>
        <taxon>Ostropales</taxon>
        <taxon>Graphidaceae</taxon>
        <taxon>Gomphilloideae</taxon>
        <taxon>Gomphillus</taxon>
    </lineage>
</organism>
<feature type="region of interest" description="Disordered" evidence="6">
    <location>
        <begin position="96"/>
        <end position="126"/>
    </location>
</feature>
<dbReference type="EMBL" id="CAJPDQ010000001">
    <property type="protein sequence ID" value="CAF9903010.1"/>
    <property type="molecule type" value="Genomic_DNA"/>
</dbReference>
<dbReference type="GO" id="GO:0000981">
    <property type="term" value="F:DNA-binding transcription factor activity, RNA polymerase II-specific"/>
    <property type="evidence" value="ECO:0007669"/>
    <property type="project" value="TreeGrafter"/>
</dbReference>
<dbReference type="PANTHER" id="PTHR31845:SF10">
    <property type="entry name" value="ZN(II)2CYS6 TRANSCRIPTION FACTOR (EUROFUNG)"/>
    <property type="match status" value="1"/>
</dbReference>
<keyword evidence="8" id="KW-1185">Reference proteome</keyword>
<evidence type="ECO:0000313" key="7">
    <source>
        <dbReference type="EMBL" id="CAF9903010.1"/>
    </source>
</evidence>
<dbReference type="CDD" id="cd12148">
    <property type="entry name" value="fungal_TF_MHR"/>
    <property type="match status" value="1"/>
</dbReference>
<dbReference type="AlphaFoldDB" id="A0A8H3I0Z7"/>
<evidence type="ECO:0000256" key="1">
    <source>
        <dbReference type="ARBA" id="ARBA00004123"/>
    </source>
</evidence>
<name>A0A8H3I0Z7_9LECA</name>
<keyword evidence="2" id="KW-0805">Transcription regulation</keyword>
<dbReference type="OrthoDB" id="5424793at2759"/>
<dbReference type="PANTHER" id="PTHR31845">
    <property type="entry name" value="FINGER DOMAIN PROTEIN, PUTATIVE-RELATED"/>
    <property type="match status" value="1"/>
</dbReference>
<keyword evidence="5" id="KW-0539">Nucleus</keyword>
<evidence type="ECO:0000313" key="8">
    <source>
        <dbReference type="Proteomes" id="UP000664169"/>
    </source>
</evidence>
<evidence type="ECO:0008006" key="9">
    <source>
        <dbReference type="Google" id="ProtNLM"/>
    </source>
</evidence>
<keyword evidence="4" id="KW-0804">Transcription</keyword>
<comment type="caution">
    <text evidence="7">The sequence shown here is derived from an EMBL/GenBank/DDBJ whole genome shotgun (WGS) entry which is preliminary data.</text>
</comment>
<dbReference type="GO" id="GO:0005634">
    <property type="term" value="C:nucleus"/>
    <property type="evidence" value="ECO:0007669"/>
    <property type="project" value="UniProtKB-SubCell"/>
</dbReference>
<keyword evidence="3" id="KW-0238">DNA-binding</keyword>
<gene>
    <name evidence="7" type="ORF">GOMPHAMPRED_000062</name>
</gene>
<reference evidence="7" key="1">
    <citation type="submission" date="2021-03" db="EMBL/GenBank/DDBJ databases">
        <authorList>
            <person name="Tagirdzhanova G."/>
        </authorList>
    </citation>
    <scope>NUCLEOTIDE SEQUENCE</scope>
</reference>
<feature type="compositionally biased region" description="Low complexity" evidence="6">
    <location>
        <begin position="108"/>
        <end position="122"/>
    </location>
</feature>
<dbReference type="GO" id="GO:0000976">
    <property type="term" value="F:transcription cis-regulatory region binding"/>
    <property type="evidence" value="ECO:0007669"/>
    <property type="project" value="TreeGrafter"/>
</dbReference>
<proteinExistence type="predicted"/>
<sequence>MEELSSAPSIQLKYKISGYVQQASMSSARDPVHGFERLSYPKIDPEKGPLILQGIRNEIAASFASLDLHDQICEQLRVAEVEKKLDDLRILLQPPQQELQRPKHNAVDDSSYAASTAATPDPRSVYGTHPYGQTAVDVLSENCRIHKHRDQDVIDKEVLSEKEATQLLQVYLTTSQGFPFIYIDQLKSLDTLRDEQPFLLLAILTASSQRSQALQVLLEKEFRETLASKVIIEGELSLDVLQGLMLYLAWYHYNFRPARQQIYQLTQLCGSMIVDLELHKPAERGPGFVMHPSKACMACKKDTAPPIASEAEALRTFVGAYYLTASICIMLRKPNGMVYTSYIEQCCKKLAELSRAPTDAYLIHYIRLTRIAEEISTTFGYCAAEVDLHSSHHRIQGTVQSFVTKAQDLEEEIPLEIRKIPSIMFLLYTIPNLAHEIIFHLDARAGSSPALGFSAQEDNWQSSSIRTDMFLALVDSVHKSLDWSVTLPLDAFEGFNLLDISRISYHLLLLSRLVLSGYPGSEKAFPSEVSKLSSYYEAILGKYQQLGLLQNQNERSSIYSHLHDVLEASKNWTMRNVAERMANGEKHDYMATARIHPRFHIVSPWGVIDLEKDRVEVLSNGYTVAAATNWKPGGDDMVH</sequence>
<evidence type="ECO:0000256" key="5">
    <source>
        <dbReference type="ARBA" id="ARBA00023242"/>
    </source>
</evidence>
<evidence type="ECO:0000256" key="4">
    <source>
        <dbReference type="ARBA" id="ARBA00023163"/>
    </source>
</evidence>
<accession>A0A8H3I0Z7</accession>
<dbReference type="Proteomes" id="UP000664169">
    <property type="component" value="Unassembled WGS sequence"/>
</dbReference>
<evidence type="ECO:0000256" key="2">
    <source>
        <dbReference type="ARBA" id="ARBA00023015"/>
    </source>
</evidence>
<evidence type="ECO:0000256" key="6">
    <source>
        <dbReference type="SAM" id="MobiDB-lite"/>
    </source>
</evidence>
<protein>
    <recommendedName>
        <fullName evidence="9">Transcription factor domain-containing protein</fullName>
    </recommendedName>
</protein>
<comment type="subcellular location">
    <subcellularLocation>
        <location evidence="1">Nucleus</location>
    </subcellularLocation>
</comment>
<evidence type="ECO:0000256" key="3">
    <source>
        <dbReference type="ARBA" id="ARBA00023125"/>
    </source>
</evidence>
<dbReference type="InterPro" id="IPR051089">
    <property type="entry name" value="prtT"/>
</dbReference>